<evidence type="ECO:0000256" key="1">
    <source>
        <dbReference type="ARBA" id="ARBA00010928"/>
    </source>
</evidence>
<comment type="similarity">
    <text evidence="1">Belongs to the Gfo/Idh/MocA family.</text>
</comment>
<keyword evidence="2 5" id="KW-0560">Oxidoreductase</keyword>
<dbReference type="InterPro" id="IPR000683">
    <property type="entry name" value="Gfo/Idh/MocA-like_OxRdtase_N"/>
</dbReference>
<dbReference type="EMBL" id="VXMH01000024">
    <property type="protein sequence ID" value="MYC94357.1"/>
    <property type="molecule type" value="Genomic_DNA"/>
</dbReference>
<dbReference type="Pfam" id="PF01408">
    <property type="entry name" value="GFO_IDH_MocA"/>
    <property type="match status" value="1"/>
</dbReference>
<dbReference type="InterPro" id="IPR036291">
    <property type="entry name" value="NAD(P)-bd_dom_sf"/>
</dbReference>
<dbReference type="AlphaFoldDB" id="A0A6B1D518"/>
<protein>
    <submittedName>
        <fullName evidence="5">Inositol 2-dehydrogenase</fullName>
        <ecNumber evidence="5">1.1.1.18</ecNumber>
    </submittedName>
</protein>
<dbReference type="SUPFAM" id="SSF55347">
    <property type="entry name" value="Glyceraldehyde-3-phosphate dehydrogenase-like, C-terminal domain"/>
    <property type="match status" value="1"/>
</dbReference>
<reference evidence="5" key="1">
    <citation type="submission" date="2019-09" db="EMBL/GenBank/DDBJ databases">
        <title>Characterisation of the sponge microbiome using genome-centric metagenomics.</title>
        <authorList>
            <person name="Engelberts J.P."/>
            <person name="Robbins S.J."/>
            <person name="De Goeij J.M."/>
            <person name="Aranda M."/>
            <person name="Bell S.C."/>
            <person name="Webster N.S."/>
        </authorList>
    </citation>
    <scope>NUCLEOTIDE SEQUENCE</scope>
    <source>
        <strain evidence="5">SB0661_bin_32</strain>
    </source>
</reference>
<dbReference type="EC" id="1.1.1.18" evidence="5"/>
<dbReference type="GO" id="GO:0000166">
    <property type="term" value="F:nucleotide binding"/>
    <property type="evidence" value="ECO:0007669"/>
    <property type="project" value="InterPro"/>
</dbReference>
<sequence>MEQKVRFAIIGAGRIGQVHAENLTRHIQEAEVVAIADVVPEAAEQTARRFGIAQAGGNASDVICRDDVDAIAICSSTETHPDFIIQAARAGKHAFCEKPIALRLPAVDAALAAVAESGTKLQIGFHRRFDPNFRGIRDAVRNGEVGEPYLVQITSRDPEPPPLSYVRDSGGLFLDMMIHDFDMVRFLLDDEVEEVSATGAVRVDPAIGEAGDIDTAIVTLRYACGALGVITNSRQAVYGGDQRVEVLGSLGSVLCENNTPDRVVRQTEAGVIHAKPLYFFLERYLAAYADELRSFIRAILDDTEVEVTGNDGRAPVVLALAAGKSYREKRSVAVSEFSP</sequence>
<dbReference type="SUPFAM" id="SSF51735">
    <property type="entry name" value="NAD(P)-binding Rossmann-fold domains"/>
    <property type="match status" value="1"/>
</dbReference>
<dbReference type="PANTHER" id="PTHR42840">
    <property type="entry name" value="NAD(P)-BINDING ROSSMANN-FOLD SUPERFAMILY PROTEIN-RELATED"/>
    <property type="match status" value="1"/>
</dbReference>
<evidence type="ECO:0000259" key="3">
    <source>
        <dbReference type="Pfam" id="PF01408"/>
    </source>
</evidence>
<accession>A0A6B1D518</accession>
<dbReference type="Gene3D" id="3.40.50.720">
    <property type="entry name" value="NAD(P)-binding Rossmann-like Domain"/>
    <property type="match status" value="1"/>
</dbReference>
<comment type="caution">
    <text evidence="5">The sequence shown here is derived from an EMBL/GenBank/DDBJ whole genome shotgun (WGS) entry which is preliminary data.</text>
</comment>
<proteinExistence type="inferred from homology"/>
<dbReference type="Gene3D" id="3.30.360.10">
    <property type="entry name" value="Dihydrodipicolinate Reductase, domain 2"/>
    <property type="match status" value="1"/>
</dbReference>
<feature type="domain" description="Gfo/Idh/MocA-like oxidoreductase N-terminal" evidence="3">
    <location>
        <begin position="5"/>
        <end position="125"/>
    </location>
</feature>
<gene>
    <name evidence="5" type="primary">iolG</name>
    <name evidence="5" type="ORF">F4X14_05240</name>
</gene>
<dbReference type="Pfam" id="PF22725">
    <property type="entry name" value="GFO_IDH_MocA_C3"/>
    <property type="match status" value="1"/>
</dbReference>
<organism evidence="5">
    <name type="scientific">Caldilineaceae bacterium SB0661_bin_32</name>
    <dbReference type="NCBI Taxonomy" id="2605255"/>
    <lineage>
        <taxon>Bacteria</taxon>
        <taxon>Bacillati</taxon>
        <taxon>Chloroflexota</taxon>
        <taxon>Caldilineae</taxon>
        <taxon>Caldilineales</taxon>
        <taxon>Caldilineaceae</taxon>
    </lineage>
</organism>
<evidence type="ECO:0000259" key="4">
    <source>
        <dbReference type="Pfam" id="PF22725"/>
    </source>
</evidence>
<evidence type="ECO:0000313" key="5">
    <source>
        <dbReference type="EMBL" id="MYC94357.1"/>
    </source>
</evidence>
<dbReference type="NCBIfam" id="TIGR04380">
    <property type="entry name" value="myo_inos_iolG"/>
    <property type="match status" value="1"/>
</dbReference>
<name>A0A6B1D518_9CHLR</name>
<dbReference type="PANTHER" id="PTHR42840:SF3">
    <property type="entry name" value="BINDING ROSSMANN FOLD OXIDOREDUCTASE, PUTATIVE (AFU_ORTHOLOGUE AFUA_2G10240)-RELATED"/>
    <property type="match status" value="1"/>
</dbReference>
<dbReference type="InterPro" id="IPR055170">
    <property type="entry name" value="GFO_IDH_MocA-like_dom"/>
</dbReference>
<dbReference type="InterPro" id="IPR030827">
    <property type="entry name" value="Myo_inos_IolG"/>
</dbReference>
<evidence type="ECO:0000256" key="2">
    <source>
        <dbReference type="ARBA" id="ARBA00023002"/>
    </source>
</evidence>
<feature type="domain" description="GFO/IDH/MocA-like oxidoreductase" evidence="4">
    <location>
        <begin position="133"/>
        <end position="253"/>
    </location>
</feature>
<dbReference type="GO" id="GO:0050112">
    <property type="term" value="F:inositol 2-dehydrogenase (NAD+) activity"/>
    <property type="evidence" value="ECO:0007669"/>
    <property type="project" value="UniProtKB-EC"/>
</dbReference>